<reference evidence="1 2" key="1">
    <citation type="submission" date="2019-07" db="EMBL/GenBank/DDBJ databases">
        <title>Whole genome shotgun sequence of Pseudonocardia asaccharolytica NBRC 16224.</title>
        <authorList>
            <person name="Hosoyama A."/>
            <person name="Uohara A."/>
            <person name="Ohji S."/>
            <person name="Ichikawa N."/>
        </authorList>
    </citation>
    <scope>NUCLEOTIDE SEQUENCE [LARGE SCALE GENOMIC DNA]</scope>
    <source>
        <strain evidence="1 2">NBRC 16224</strain>
    </source>
</reference>
<dbReference type="AlphaFoldDB" id="A0A511D295"/>
<dbReference type="Proteomes" id="UP000321328">
    <property type="component" value="Unassembled WGS sequence"/>
</dbReference>
<protein>
    <submittedName>
        <fullName evidence="1">Uncharacterized protein</fullName>
    </submittedName>
</protein>
<organism evidence="1 2">
    <name type="scientific">Pseudonocardia asaccharolytica DSM 44247 = NBRC 16224</name>
    <dbReference type="NCBI Taxonomy" id="1123024"/>
    <lineage>
        <taxon>Bacteria</taxon>
        <taxon>Bacillati</taxon>
        <taxon>Actinomycetota</taxon>
        <taxon>Actinomycetes</taxon>
        <taxon>Pseudonocardiales</taxon>
        <taxon>Pseudonocardiaceae</taxon>
        <taxon>Pseudonocardia</taxon>
    </lineage>
</organism>
<dbReference type="RefSeq" id="WP_028928543.1">
    <property type="nucleotide sequence ID" value="NZ_BJVI01000027.1"/>
</dbReference>
<keyword evidence="2" id="KW-1185">Reference proteome</keyword>
<accession>A0A511D295</accession>
<evidence type="ECO:0000313" key="1">
    <source>
        <dbReference type="EMBL" id="GEL18906.1"/>
    </source>
</evidence>
<gene>
    <name evidence="1" type="ORF">PA7_27430</name>
</gene>
<proteinExistence type="predicted"/>
<evidence type="ECO:0000313" key="2">
    <source>
        <dbReference type="Proteomes" id="UP000321328"/>
    </source>
</evidence>
<dbReference type="EMBL" id="BJVI01000027">
    <property type="protein sequence ID" value="GEL18906.1"/>
    <property type="molecule type" value="Genomic_DNA"/>
</dbReference>
<name>A0A511D295_9PSEU</name>
<sequence length="59" mass="6233">MGNTANFVVTEALTNVAKDSGASQATVLVRADDAHGKLGLPPSSDDHRRVMAVLTWLRA</sequence>
<comment type="caution">
    <text evidence="1">The sequence shown here is derived from an EMBL/GenBank/DDBJ whole genome shotgun (WGS) entry which is preliminary data.</text>
</comment>